<feature type="region of interest" description="Disordered" evidence="1">
    <location>
        <begin position="873"/>
        <end position="892"/>
    </location>
</feature>
<protein>
    <recommendedName>
        <fullName evidence="3">CCHC-type domain-containing protein</fullName>
    </recommendedName>
</protein>
<evidence type="ECO:0000256" key="2">
    <source>
        <dbReference type="SAM" id="Phobius"/>
    </source>
</evidence>
<organism evidence="4">
    <name type="scientific">uncultured delta proteobacterium</name>
    <dbReference type="NCBI Taxonomy" id="34034"/>
    <lineage>
        <taxon>Bacteria</taxon>
        <taxon>Deltaproteobacteria</taxon>
        <taxon>environmental samples</taxon>
    </lineage>
</organism>
<keyword evidence="2" id="KW-0472">Membrane</keyword>
<dbReference type="EMBL" id="FLUQ01000005">
    <property type="protein sequence ID" value="SBW09655.1"/>
    <property type="molecule type" value="Genomic_DNA"/>
</dbReference>
<feature type="domain" description="CCHC-type" evidence="3">
    <location>
        <begin position="344"/>
        <end position="358"/>
    </location>
</feature>
<dbReference type="Gene3D" id="1.25.40.10">
    <property type="entry name" value="Tetratricopeptide repeat domain"/>
    <property type="match status" value="1"/>
</dbReference>
<dbReference type="PROSITE" id="PS50158">
    <property type="entry name" value="ZF_CCHC"/>
    <property type="match status" value="1"/>
</dbReference>
<accession>A0A212KDQ3</accession>
<dbReference type="InterPro" id="IPR011990">
    <property type="entry name" value="TPR-like_helical_dom_sf"/>
</dbReference>
<dbReference type="InterPro" id="IPR001878">
    <property type="entry name" value="Znf_CCHC"/>
</dbReference>
<dbReference type="AlphaFoldDB" id="A0A212KDQ3"/>
<proteinExistence type="predicted"/>
<dbReference type="GO" id="GO:0003676">
    <property type="term" value="F:nucleic acid binding"/>
    <property type="evidence" value="ECO:0007669"/>
    <property type="project" value="InterPro"/>
</dbReference>
<keyword evidence="2" id="KW-0812">Transmembrane</keyword>
<keyword evidence="2" id="KW-1133">Transmembrane helix</keyword>
<name>A0A212KDQ3_9DELT</name>
<sequence>MAQLATLLDQMHPPADERMHADGYALWMAWQGESNPVVFQFMQEYGGLFLETAEDQALLYFFSSNVFLAAARLESWSRFDATALTAVIMPASLTMGDSRSFRLDMAQPLRDQGLFAPDAFSIWIHPDIAAAATSIPGITLAAKTPPSTLAKLEWKQIAVDTRLPYQAAVGWYSILRPLGNPLDKEFQIGWRSLFDELEKILQRNKFRYTVHDFFLMFPLENLRQLQIWIRSFLDIVAELRNENPDAYWPCVIAIVNKKGLGFNNDLPAKAGIDWNQLAADHPYMSFQNALALGNDFAIHEVRFATGSGPDDWCNVSLLSQAKQGSNAIPLLIPGTLTLGENPVCFYCGQRSHVFTECPTRSLPERDKDIWRRVAGFDFAMMKDGVRALDEAVKTGGLEALPAALAQDDAAGVMGRAIFDINHPFQLRSVSQMWRARGKTPPVAASDMLDMDNHPIWDILQTYAAAEDKGAVERSLQALLSRYPRDFRIKSLLGFIALERGDPQKAAALWKDAEGMAPAGFPQAWHLALQARAMECWGKINQALPLYDQALRACQAWSYPDYRKIVCQVKTGFADYALNQMAALLKLDANYFNMAIIDTEMERGQIQVLTGLGAIWATTEEQMADESSMLDRLAKELTLWFTPAHPFAEQAGERIRKLKELSKYHNYVPYIAAIHGRAAIERDMQIVISRESRDFRNKFKGYLDKLAYIQKEAAWFPFPKIMVEFNKNYNQCAASLNWALQSNLHTPEAFRRALLMATDEEDRISRLEKRLKFLRLIRDGTLFLLTLVKTFFWIEVVGLLLVLVVLPLFLYYAQKSGMALPFGSLAGQQWQVQKGATFIISFLALSFALLRTVLRFEKIRDNLLEKARRAERAKQQARKQAMEEQLQKRKKKK</sequence>
<evidence type="ECO:0000259" key="3">
    <source>
        <dbReference type="PROSITE" id="PS50158"/>
    </source>
</evidence>
<evidence type="ECO:0000313" key="4">
    <source>
        <dbReference type="EMBL" id="SBW09655.1"/>
    </source>
</evidence>
<evidence type="ECO:0000256" key="1">
    <source>
        <dbReference type="SAM" id="MobiDB-lite"/>
    </source>
</evidence>
<gene>
    <name evidence="4" type="ORF">KL86DPRO_50236</name>
</gene>
<dbReference type="SUPFAM" id="SSF48452">
    <property type="entry name" value="TPR-like"/>
    <property type="match status" value="1"/>
</dbReference>
<feature type="transmembrane region" description="Helical" evidence="2">
    <location>
        <begin position="781"/>
        <end position="811"/>
    </location>
</feature>
<reference evidence="4" key="1">
    <citation type="submission" date="2016-04" db="EMBL/GenBank/DDBJ databases">
        <authorList>
            <person name="Evans L.H."/>
            <person name="Alamgir A."/>
            <person name="Owens N."/>
            <person name="Weber N.D."/>
            <person name="Virtaneva K."/>
            <person name="Barbian K."/>
            <person name="Babar A."/>
            <person name="Rosenke K."/>
        </authorList>
    </citation>
    <scope>NUCLEOTIDE SEQUENCE</scope>
    <source>
        <strain evidence="4">86</strain>
    </source>
</reference>
<feature type="compositionally biased region" description="Basic and acidic residues" evidence="1">
    <location>
        <begin position="873"/>
        <end position="886"/>
    </location>
</feature>
<dbReference type="GO" id="GO:0008270">
    <property type="term" value="F:zinc ion binding"/>
    <property type="evidence" value="ECO:0007669"/>
    <property type="project" value="InterPro"/>
</dbReference>